<reference evidence="3" key="1">
    <citation type="submission" date="2008-08" db="EMBL/GenBank/DDBJ databases">
        <title>The complete genome sequence of Thermodesulfovibrio yellowstonii strain ATCC 51303 / DSM 11347 / YP87.</title>
        <authorList>
            <person name="Dodson R.J."/>
            <person name="Durkin A.S."/>
            <person name="Wu M."/>
            <person name="Eisen J."/>
            <person name="Sutton G."/>
        </authorList>
    </citation>
    <scope>NUCLEOTIDE SEQUENCE [LARGE SCALE GENOMIC DNA]</scope>
    <source>
        <strain evidence="3">ATCC 51303 / DSM 11347 / YP87</strain>
    </source>
</reference>
<dbReference type="SUPFAM" id="SSF81593">
    <property type="entry name" value="Nucleotidyltransferase substrate binding subunit/domain"/>
    <property type="match status" value="1"/>
</dbReference>
<dbReference type="HOGENOM" id="CLU_123170_0_2_0"/>
<dbReference type="Pfam" id="PF05168">
    <property type="entry name" value="HEPN"/>
    <property type="match status" value="1"/>
</dbReference>
<evidence type="ECO:0000313" key="2">
    <source>
        <dbReference type="EMBL" id="ACI20927.1"/>
    </source>
</evidence>
<name>B5YIW1_THEYD</name>
<dbReference type="EnsemblBacteria" id="ACI20927">
    <property type="protein sequence ID" value="ACI20927"/>
    <property type="gene ID" value="THEYE_A2048"/>
</dbReference>
<accession>B5YIW1</accession>
<dbReference type="eggNOG" id="COG2250">
    <property type="taxonomic scope" value="Bacteria"/>
</dbReference>
<dbReference type="EMBL" id="CP001147">
    <property type="protein sequence ID" value="ACI20927.1"/>
    <property type="molecule type" value="Genomic_DNA"/>
</dbReference>
<protein>
    <recommendedName>
        <fullName evidence="1">HEPN domain-containing protein</fullName>
    </recommendedName>
</protein>
<organism evidence="2 3">
    <name type="scientific">Thermodesulfovibrio yellowstonii (strain ATCC 51303 / DSM 11347 / YP87)</name>
    <dbReference type="NCBI Taxonomy" id="289376"/>
    <lineage>
        <taxon>Bacteria</taxon>
        <taxon>Pseudomonadati</taxon>
        <taxon>Nitrospirota</taxon>
        <taxon>Thermodesulfovibrionia</taxon>
        <taxon>Thermodesulfovibrionales</taxon>
        <taxon>Thermodesulfovibrionaceae</taxon>
        <taxon>Thermodesulfovibrio</taxon>
    </lineage>
</organism>
<dbReference type="PROSITE" id="PS50910">
    <property type="entry name" value="HEPN"/>
    <property type="match status" value="1"/>
</dbReference>
<dbReference type="KEGG" id="tye:THEYE_A2048"/>
<gene>
    <name evidence="2" type="ordered locus">THEYE_A2048</name>
</gene>
<sequence length="129" mass="15304">MKKISEFENFFKIACDDLKLVEKNLSDQEISRQLLFFHLQQATEKFLKALLAKKNVNFPKIHDIEKLIELCEENNIKVPDFIDDLIDLTPFAVEFRYGLIMEESIDIENYFEKVEKFKTFVENSIYGDL</sequence>
<dbReference type="RefSeq" id="WP_012545657.1">
    <property type="nucleotide sequence ID" value="NC_011296.1"/>
</dbReference>
<reference evidence="2 3" key="2">
    <citation type="journal article" date="2015" name="Genome Announc.">
        <title>Genome Sequence of the Sulfate-Reducing Thermophilic Bacterium Thermodesulfovibrio yellowstonii Strain DSM 11347T (Phylum Nitrospirae).</title>
        <authorList>
            <person name="Bhatnagar S."/>
            <person name="Badger J.H."/>
            <person name="Madupu R."/>
            <person name="Khouri H.M."/>
            <person name="O'Connor E.M."/>
            <person name="Robb F.T."/>
            <person name="Ward N.L."/>
            <person name="Eisen J.A."/>
        </authorList>
    </citation>
    <scope>NUCLEOTIDE SEQUENCE [LARGE SCALE GENOMIC DNA]</scope>
    <source>
        <strain evidence="3">ATCC 51303 / DSM 11347 / YP87</strain>
    </source>
</reference>
<dbReference type="SMART" id="SM00748">
    <property type="entry name" value="HEPN"/>
    <property type="match status" value="1"/>
</dbReference>
<evidence type="ECO:0000313" key="3">
    <source>
        <dbReference type="Proteomes" id="UP000000718"/>
    </source>
</evidence>
<dbReference type="PATRIC" id="fig|289376.4.peg.1996"/>
<dbReference type="InterPro" id="IPR007842">
    <property type="entry name" value="HEPN_dom"/>
</dbReference>
<keyword evidence="3" id="KW-1185">Reference proteome</keyword>
<dbReference type="AlphaFoldDB" id="B5YIW1"/>
<feature type="domain" description="HEPN" evidence="1">
    <location>
        <begin position="11"/>
        <end position="124"/>
    </location>
</feature>
<dbReference type="Proteomes" id="UP000000718">
    <property type="component" value="Chromosome"/>
</dbReference>
<evidence type="ECO:0000259" key="1">
    <source>
        <dbReference type="PROSITE" id="PS50910"/>
    </source>
</evidence>
<dbReference type="STRING" id="289376.THEYE_A2048"/>
<dbReference type="InParanoid" id="B5YIW1"/>
<proteinExistence type="predicted"/>
<dbReference type="Gene3D" id="1.20.120.330">
    <property type="entry name" value="Nucleotidyltransferases domain 2"/>
    <property type="match status" value="1"/>
</dbReference>
<dbReference type="OrthoDB" id="9810875at2"/>